<accession>A0A8J7L7T6</accession>
<proteinExistence type="predicted"/>
<organism evidence="1 2">
    <name type="scientific">Amazonocrinis nigriterrae CENA67</name>
    <dbReference type="NCBI Taxonomy" id="2794033"/>
    <lineage>
        <taxon>Bacteria</taxon>
        <taxon>Bacillati</taxon>
        <taxon>Cyanobacteriota</taxon>
        <taxon>Cyanophyceae</taxon>
        <taxon>Nostocales</taxon>
        <taxon>Nostocaceae</taxon>
        <taxon>Amazonocrinis</taxon>
        <taxon>Amazonocrinis nigriterrae</taxon>
    </lineage>
</organism>
<name>A0A8J7L7T6_9NOST</name>
<reference evidence="1 2" key="1">
    <citation type="journal article" date="2021" name="Int. J. Syst. Evol. Microbiol.">
        <title>Amazonocrinis nigriterrae gen. nov., sp. nov., Atlanticothrix silvestris gen. nov., sp. nov. and Dendronalium phyllosphericum gen. nov., sp. nov., nostocacean cyanobacteria from Brazilian environments.</title>
        <authorList>
            <person name="Alvarenga D.O."/>
            <person name="Andreote A.P.D."/>
            <person name="Branco L.H.Z."/>
            <person name="Delbaje E."/>
            <person name="Cruz R.B."/>
            <person name="Varani A.M."/>
            <person name="Fiore M.F."/>
        </authorList>
    </citation>
    <scope>NUCLEOTIDE SEQUENCE [LARGE SCALE GENOMIC DNA]</scope>
    <source>
        <strain evidence="1 2">CENA67</strain>
    </source>
</reference>
<evidence type="ECO:0000313" key="1">
    <source>
        <dbReference type="EMBL" id="MBH8562465.1"/>
    </source>
</evidence>
<dbReference type="EMBL" id="JAECZC010000013">
    <property type="protein sequence ID" value="MBH8562465.1"/>
    <property type="molecule type" value="Genomic_DNA"/>
</dbReference>
<dbReference type="Proteomes" id="UP000632766">
    <property type="component" value="Unassembled WGS sequence"/>
</dbReference>
<comment type="caution">
    <text evidence="1">The sequence shown here is derived from an EMBL/GenBank/DDBJ whole genome shotgun (WGS) entry which is preliminary data.</text>
</comment>
<keyword evidence="2" id="KW-1185">Reference proteome</keyword>
<dbReference type="AlphaFoldDB" id="A0A8J7L7T6"/>
<evidence type="ECO:0000313" key="2">
    <source>
        <dbReference type="Proteomes" id="UP000632766"/>
    </source>
</evidence>
<protein>
    <submittedName>
        <fullName evidence="1">Uncharacterized protein</fullName>
    </submittedName>
</protein>
<dbReference type="RefSeq" id="WP_198124383.1">
    <property type="nucleotide sequence ID" value="NZ_JAECZC010000013.1"/>
</dbReference>
<gene>
    <name evidence="1" type="ORF">I8748_09805</name>
</gene>
<sequence>MSKLSDAIAISCLGMIVAFYQSDRFCKYLSTRCHQRGADFTEVDGDWG</sequence>